<sequence>MHWDPYHVPIIIEETGKVALIHLIEGITLSRQKRGGTEEFTVMEHREDLSPQIVIRDDNDEVIASHPLPAGAFLMTREGARVTPGMTVARVPRQSAKNKDITGGLPRIAELFEARQPREVAEIARIDGFVQINAKNAKGRRQILIEDREAKTVEEHGNIPANKHLTVSNGDYVHKGDKLTEGSVVPHALLEICGPHELQRFLVNEIQLVYRAQGVEINDKHVEIIIRQMMQKIRITDPGDTDYLVGEPIDRVRFEADNRKVAERGGRPAEGEPILLGITKASLETDSFISAASFQDTTRILTEAATLGKTDDLKGFKENVITGHLIPAGTGTEVLQSIRLKYYGEEIPRELPELPELDEDELPAEELVADESETAAMESMSVDHDAADDADELDESNA</sequence>
<dbReference type="GO" id="GO:0006351">
    <property type="term" value="P:DNA-templated transcription"/>
    <property type="evidence" value="ECO:0007669"/>
    <property type="project" value="InterPro"/>
</dbReference>
<keyword evidence="3" id="KW-0808">Transferase</keyword>
<feature type="region of interest" description="Disordered" evidence="1">
    <location>
        <begin position="369"/>
        <end position="398"/>
    </location>
</feature>
<name>A0A645D571_9ZZZZ</name>
<dbReference type="Gene3D" id="1.10.150.390">
    <property type="match status" value="1"/>
</dbReference>
<keyword evidence="3" id="KW-0240">DNA-directed RNA polymerase</keyword>
<accession>A0A645D571</accession>
<feature type="compositionally biased region" description="Acidic residues" evidence="1">
    <location>
        <begin position="388"/>
        <end position="398"/>
    </location>
</feature>
<dbReference type="EMBL" id="VSSQ01032937">
    <property type="protein sequence ID" value="MPM84369.1"/>
    <property type="molecule type" value="Genomic_DNA"/>
</dbReference>
<protein>
    <submittedName>
        <fullName evidence="3">DNA-directed RNA polymerase subunit beta</fullName>
        <ecNumber evidence="3">2.7.7.6</ecNumber>
    </submittedName>
</protein>
<reference evidence="3" key="1">
    <citation type="submission" date="2019-08" db="EMBL/GenBank/DDBJ databases">
        <authorList>
            <person name="Kucharzyk K."/>
            <person name="Murdoch R.W."/>
            <person name="Higgins S."/>
            <person name="Loffler F."/>
        </authorList>
    </citation>
    <scope>NUCLEOTIDE SEQUENCE</scope>
</reference>
<keyword evidence="3" id="KW-0548">Nucleotidyltransferase</keyword>
<gene>
    <name evidence="3" type="primary">rpoC_35</name>
    <name evidence="3" type="ORF">SDC9_131440</name>
</gene>
<evidence type="ECO:0000259" key="2">
    <source>
        <dbReference type="Pfam" id="PF04998"/>
    </source>
</evidence>
<dbReference type="Pfam" id="PF04998">
    <property type="entry name" value="RNA_pol_Rpb1_5"/>
    <property type="match status" value="1"/>
</dbReference>
<dbReference type="PANTHER" id="PTHR48443:SF1">
    <property type="entry name" value="DNA-DIRECTED RNA POLYMERASE SUBUNIT BETA"/>
    <property type="match status" value="1"/>
</dbReference>
<dbReference type="SUPFAM" id="SSF64484">
    <property type="entry name" value="beta and beta-prime subunits of DNA dependent RNA-polymerase"/>
    <property type="match status" value="1"/>
</dbReference>
<dbReference type="AlphaFoldDB" id="A0A645D571"/>
<proteinExistence type="predicted"/>
<dbReference type="InterPro" id="IPR007081">
    <property type="entry name" value="RNA_pol_Rpb1_5"/>
</dbReference>
<organism evidence="3">
    <name type="scientific">bioreactor metagenome</name>
    <dbReference type="NCBI Taxonomy" id="1076179"/>
    <lineage>
        <taxon>unclassified sequences</taxon>
        <taxon>metagenomes</taxon>
        <taxon>ecological metagenomes</taxon>
    </lineage>
</organism>
<keyword evidence="3" id="KW-0804">Transcription</keyword>
<dbReference type="GO" id="GO:0003899">
    <property type="term" value="F:DNA-directed RNA polymerase activity"/>
    <property type="evidence" value="ECO:0007669"/>
    <property type="project" value="UniProtKB-EC"/>
</dbReference>
<dbReference type="PANTHER" id="PTHR48443">
    <property type="entry name" value="DNA-DIRECTED RNA POLYMERASE SUBUNIT BETA"/>
    <property type="match status" value="1"/>
</dbReference>
<dbReference type="EC" id="2.7.7.6" evidence="3"/>
<feature type="domain" description="RNA polymerase Rpb1" evidence="2">
    <location>
        <begin position="136"/>
        <end position="284"/>
    </location>
</feature>
<comment type="caution">
    <text evidence="3">The sequence shown here is derived from an EMBL/GenBank/DDBJ whole genome shotgun (WGS) entry which is preliminary data.</text>
</comment>
<dbReference type="GO" id="GO:0003677">
    <property type="term" value="F:DNA binding"/>
    <property type="evidence" value="ECO:0007669"/>
    <property type="project" value="InterPro"/>
</dbReference>
<dbReference type="Gene3D" id="1.10.1790.20">
    <property type="match status" value="1"/>
</dbReference>
<evidence type="ECO:0000256" key="1">
    <source>
        <dbReference type="SAM" id="MobiDB-lite"/>
    </source>
</evidence>
<evidence type="ECO:0000313" key="3">
    <source>
        <dbReference type="EMBL" id="MPM84369.1"/>
    </source>
</evidence>
<dbReference type="CDD" id="cd02655">
    <property type="entry name" value="RNAP_beta'_C"/>
    <property type="match status" value="1"/>
</dbReference>
<dbReference type="GO" id="GO:0000428">
    <property type="term" value="C:DNA-directed RNA polymerase complex"/>
    <property type="evidence" value="ECO:0007669"/>
    <property type="project" value="UniProtKB-KW"/>
</dbReference>
<dbReference type="Gene3D" id="2.40.50.100">
    <property type="match status" value="2"/>
</dbReference>